<evidence type="ECO:0000256" key="11">
    <source>
        <dbReference type="ARBA" id="ARBA00023277"/>
    </source>
</evidence>
<dbReference type="PANTHER" id="PTHR10357:SF215">
    <property type="entry name" value="ALPHA-AMYLASE 1"/>
    <property type="match status" value="1"/>
</dbReference>
<accession>A0A0D7B176</accession>
<dbReference type="Pfam" id="PF00128">
    <property type="entry name" value="Alpha-amylase"/>
    <property type="match status" value="1"/>
</dbReference>
<dbReference type="SUPFAM" id="SSF51445">
    <property type="entry name" value="(Trans)glycosidases"/>
    <property type="match status" value="1"/>
</dbReference>
<keyword evidence="9 14" id="KW-1015">Disulfide bond</keyword>
<gene>
    <name evidence="18" type="ORF">CYLTODRAFT_403486</name>
</gene>
<comment type="similarity">
    <text evidence="3">Belongs to the glycosyl hydrolase 13 family.</text>
</comment>
<dbReference type="SMART" id="SM00642">
    <property type="entry name" value="Aamy"/>
    <property type="match status" value="1"/>
</dbReference>
<dbReference type="Gene3D" id="2.60.40.1180">
    <property type="entry name" value="Golgi alpha-mannosidase II"/>
    <property type="match status" value="1"/>
</dbReference>
<dbReference type="InterPro" id="IPR013777">
    <property type="entry name" value="A-amylase-like"/>
</dbReference>
<organism evidence="18 19">
    <name type="scientific">Cylindrobasidium torrendii FP15055 ss-10</name>
    <dbReference type="NCBI Taxonomy" id="1314674"/>
    <lineage>
        <taxon>Eukaryota</taxon>
        <taxon>Fungi</taxon>
        <taxon>Dikarya</taxon>
        <taxon>Basidiomycota</taxon>
        <taxon>Agaricomycotina</taxon>
        <taxon>Agaricomycetes</taxon>
        <taxon>Agaricomycetidae</taxon>
        <taxon>Agaricales</taxon>
        <taxon>Marasmiineae</taxon>
        <taxon>Physalacriaceae</taxon>
        <taxon>Cylindrobasidium</taxon>
    </lineage>
</organism>
<feature type="chain" id="PRO_5002316540" description="alpha-amylase" evidence="16">
    <location>
        <begin position="19"/>
        <end position="537"/>
    </location>
</feature>
<dbReference type="InterPro" id="IPR017853">
    <property type="entry name" value="GH"/>
</dbReference>
<evidence type="ECO:0000256" key="10">
    <source>
        <dbReference type="ARBA" id="ARBA00023180"/>
    </source>
</evidence>
<dbReference type="AlphaFoldDB" id="A0A0D7B176"/>
<dbReference type="Pfam" id="PF09260">
    <property type="entry name" value="A_amylase_dom_C"/>
    <property type="match status" value="1"/>
</dbReference>
<feature type="binding site" evidence="15">
    <location>
        <position position="101"/>
    </location>
    <ligand>
        <name>substrate</name>
    </ligand>
</feature>
<evidence type="ECO:0000256" key="14">
    <source>
        <dbReference type="PIRSR" id="PIRSR001024-4"/>
    </source>
</evidence>
<feature type="signal peptide" evidence="16">
    <location>
        <begin position="1"/>
        <end position="18"/>
    </location>
</feature>
<evidence type="ECO:0000313" key="19">
    <source>
        <dbReference type="Proteomes" id="UP000054007"/>
    </source>
</evidence>
<keyword evidence="19" id="KW-1185">Reference proteome</keyword>
<evidence type="ECO:0000256" key="2">
    <source>
        <dbReference type="ARBA" id="ARBA00001913"/>
    </source>
</evidence>
<evidence type="ECO:0000256" key="7">
    <source>
        <dbReference type="ARBA" id="ARBA00022801"/>
    </source>
</evidence>
<evidence type="ECO:0000256" key="16">
    <source>
        <dbReference type="SAM" id="SignalP"/>
    </source>
</evidence>
<protein>
    <recommendedName>
        <fullName evidence="4">alpha-amylase</fullName>
        <ecNumber evidence="4">3.2.1.1</ecNumber>
    </recommendedName>
</protein>
<dbReference type="PANTHER" id="PTHR10357">
    <property type="entry name" value="ALPHA-AMYLASE FAMILY MEMBER"/>
    <property type="match status" value="1"/>
</dbReference>
<feature type="disulfide bond" evidence="14">
    <location>
        <begin position="172"/>
        <end position="186"/>
    </location>
</feature>
<reference evidence="18 19" key="1">
    <citation type="journal article" date="2015" name="Fungal Genet. Biol.">
        <title>Evolution of novel wood decay mechanisms in Agaricales revealed by the genome sequences of Fistulina hepatica and Cylindrobasidium torrendii.</title>
        <authorList>
            <person name="Floudas D."/>
            <person name="Held B.W."/>
            <person name="Riley R."/>
            <person name="Nagy L.G."/>
            <person name="Koehler G."/>
            <person name="Ransdell A.S."/>
            <person name="Younus H."/>
            <person name="Chow J."/>
            <person name="Chiniquy J."/>
            <person name="Lipzen A."/>
            <person name="Tritt A."/>
            <person name="Sun H."/>
            <person name="Haridas S."/>
            <person name="LaButti K."/>
            <person name="Ohm R.A."/>
            <person name="Kues U."/>
            <person name="Blanchette R.A."/>
            <person name="Grigoriev I.V."/>
            <person name="Minto R.E."/>
            <person name="Hibbett D.S."/>
        </authorList>
    </citation>
    <scope>NUCLEOTIDE SEQUENCE [LARGE SCALE GENOMIC DNA]</scope>
    <source>
        <strain evidence="18 19">FP15055 ss-10</strain>
    </source>
</reference>
<dbReference type="CDD" id="cd11319">
    <property type="entry name" value="AmyAc_euk_AmyA"/>
    <property type="match status" value="1"/>
</dbReference>
<keyword evidence="6 16" id="KW-0732">Signal</keyword>
<evidence type="ECO:0000313" key="18">
    <source>
        <dbReference type="EMBL" id="KIY63256.1"/>
    </source>
</evidence>
<keyword evidence="5" id="KW-0479">Metal-binding</keyword>
<dbReference type="InterPro" id="IPR013780">
    <property type="entry name" value="Glyco_hydro_b"/>
</dbReference>
<evidence type="ECO:0000256" key="8">
    <source>
        <dbReference type="ARBA" id="ARBA00022837"/>
    </source>
</evidence>
<evidence type="ECO:0000256" key="4">
    <source>
        <dbReference type="ARBA" id="ARBA00012595"/>
    </source>
</evidence>
<evidence type="ECO:0000256" key="5">
    <source>
        <dbReference type="ARBA" id="ARBA00022723"/>
    </source>
</evidence>
<feature type="disulfide bond" evidence="14">
    <location>
        <begin position="463"/>
        <end position="500"/>
    </location>
</feature>
<feature type="domain" description="Glycosyl hydrolase family 13 catalytic" evidence="17">
    <location>
        <begin position="31"/>
        <end position="394"/>
    </location>
</feature>
<comment type="cofactor">
    <cofactor evidence="2">
        <name>Ca(2+)</name>
        <dbReference type="ChEBI" id="CHEBI:29108"/>
    </cofactor>
</comment>
<sequence length="537" mass="58908">MLFSSILSLSLVTPFALAATAADWRSRSIYQVVTDRFAKGKGEDDTTCDSSQRKYCGGTWQGITDNLDYIQQLGFDAVWISPVVANLEGETDYGEAYLGRWTQNISHVNEHFGSGDSLKELSAALHKRDMYLMVELVVNNFALLPQNQTEDGSYDYSSLAPFNYADAFHPECPIKDYSNQTEVEECWLGNSKKLIMPDLDTGNSSNFRIMKDWAKDLIAQFDVDGFMLSGAKHVSPAFWTDFVGATGIFAMGDVLTDNVTYAVDYSKALPGILDYPTWFPLIDAFSSSDGNFTAVVNSIEHSKELYGVGLYTSGSFIENPDQRRFPNVTTDESLILNAMTWPFVHNGIPIAYYGQEHGLYGGASPENHESLWSIGHNTYHAQYAQHFATLNGVRHLAIDSGKNFLTAPMEFVPQVDKNALAVSRPPLLGLLTNAGSNSSAQWTIPADTGLFQKGESLVDVLTCNYFEVDQTSGDLAIQSDSGMPIVIIPSKLLDVEGKFCSALPTLHTAVTNNSPVSVRNVNTLSSIFASILALALI</sequence>
<comment type="catalytic activity">
    <reaction evidence="1">
        <text>Endohydrolysis of (1-&gt;4)-alpha-D-glucosidic linkages in polysaccharides containing three or more (1-&gt;4)-alpha-linked D-glucose units.</text>
        <dbReference type="EC" id="3.2.1.1"/>
    </reaction>
</comment>
<dbReference type="InterPro" id="IPR006047">
    <property type="entry name" value="GH13_cat_dom"/>
</dbReference>
<keyword evidence="11" id="KW-0119">Carbohydrate metabolism</keyword>
<dbReference type="GO" id="GO:0016052">
    <property type="term" value="P:carbohydrate catabolic process"/>
    <property type="evidence" value="ECO:0007669"/>
    <property type="project" value="InterPro"/>
</dbReference>
<dbReference type="GO" id="GO:0005509">
    <property type="term" value="F:calcium ion binding"/>
    <property type="evidence" value="ECO:0007669"/>
    <property type="project" value="InterPro"/>
</dbReference>
<keyword evidence="12" id="KW-0326">Glycosidase</keyword>
<dbReference type="OrthoDB" id="204980at2759"/>
<proteinExistence type="inferred from homology"/>
<name>A0A0D7B176_9AGAR</name>
<keyword evidence="8" id="KW-0106">Calcium</keyword>
<keyword evidence="7 18" id="KW-0378">Hydrolase</keyword>
<dbReference type="Proteomes" id="UP000054007">
    <property type="component" value="Unassembled WGS sequence"/>
</dbReference>
<keyword evidence="10" id="KW-0325">Glycoprotein</keyword>
<evidence type="ECO:0000256" key="6">
    <source>
        <dbReference type="ARBA" id="ARBA00022729"/>
    </source>
</evidence>
<dbReference type="InterPro" id="IPR015340">
    <property type="entry name" value="A_amylase_C_dom"/>
</dbReference>
<dbReference type="EMBL" id="KN880709">
    <property type="protein sequence ID" value="KIY63256.1"/>
    <property type="molecule type" value="Genomic_DNA"/>
</dbReference>
<dbReference type="SUPFAM" id="SSF51011">
    <property type="entry name" value="Glycosyl hydrolase domain"/>
    <property type="match status" value="1"/>
</dbReference>
<evidence type="ECO:0000256" key="13">
    <source>
        <dbReference type="PIRSR" id="PIRSR001024-2"/>
    </source>
</evidence>
<evidence type="ECO:0000256" key="9">
    <source>
        <dbReference type="ARBA" id="ARBA00023157"/>
    </source>
</evidence>
<feature type="site" description="Transition state stabilizer" evidence="13">
    <location>
        <position position="321"/>
    </location>
</feature>
<dbReference type="Gene3D" id="3.20.20.80">
    <property type="entry name" value="Glycosidases"/>
    <property type="match status" value="1"/>
</dbReference>
<dbReference type="STRING" id="1314674.A0A0D7B176"/>
<dbReference type="EC" id="3.2.1.1" evidence="4"/>
<evidence type="ECO:0000256" key="12">
    <source>
        <dbReference type="ARBA" id="ARBA00023295"/>
    </source>
</evidence>
<dbReference type="GO" id="GO:0004556">
    <property type="term" value="F:alpha-amylase activity"/>
    <property type="evidence" value="ECO:0007669"/>
    <property type="project" value="UniProtKB-EC"/>
</dbReference>
<evidence type="ECO:0000256" key="3">
    <source>
        <dbReference type="ARBA" id="ARBA00008061"/>
    </source>
</evidence>
<feature type="binding site" evidence="15">
    <location>
        <position position="321"/>
    </location>
    <ligand>
        <name>substrate</name>
    </ligand>
</feature>
<dbReference type="PIRSF" id="PIRSF001024">
    <property type="entry name" value="Alph-amyl_fung"/>
    <property type="match status" value="1"/>
</dbReference>
<evidence type="ECO:0000256" key="15">
    <source>
        <dbReference type="PIRSR" id="PIRSR001024-5"/>
    </source>
</evidence>
<feature type="disulfide bond" evidence="14">
    <location>
        <begin position="48"/>
        <end position="56"/>
    </location>
</feature>
<evidence type="ECO:0000256" key="1">
    <source>
        <dbReference type="ARBA" id="ARBA00000548"/>
    </source>
</evidence>
<evidence type="ECO:0000259" key="17">
    <source>
        <dbReference type="SMART" id="SM00642"/>
    </source>
</evidence>